<comment type="caution">
    <text evidence="7">The sequence shown here is derived from an EMBL/GenBank/DDBJ whole genome shotgun (WGS) entry which is preliminary data.</text>
</comment>
<feature type="transmembrane region" description="Helical" evidence="6">
    <location>
        <begin position="463"/>
        <end position="487"/>
    </location>
</feature>
<dbReference type="PANTHER" id="PTHR12778">
    <property type="entry name" value="SOLUTE CARRIER FAMILY 33 ACETYL-COA TRANSPORTER -RELATED"/>
    <property type="match status" value="1"/>
</dbReference>
<protein>
    <submittedName>
        <fullName evidence="7">Beta-lactamase induction signal transducer</fullName>
    </submittedName>
</protein>
<keyword evidence="4 6" id="KW-1133">Transmembrane helix</keyword>
<feature type="transmembrane region" description="Helical" evidence="6">
    <location>
        <begin position="282"/>
        <end position="303"/>
    </location>
</feature>
<evidence type="ECO:0000256" key="6">
    <source>
        <dbReference type="SAM" id="Phobius"/>
    </source>
</evidence>
<name>A0A258FUL5_9CAUL</name>
<feature type="transmembrane region" description="Helical" evidence="6">
    <location>
        <begin position="107"/>
        <end position="125"/>
    </location>
</feature>
<dbReference type="PANTHER" id="PTHR12778:SF10">
    <property type="entry name" value="MAJOR FACILITATOR SUPERFAMILY DOMAIN-CONTAINING PROTEIN 3"/>
    <property type="match status" value="1"/>
</dbReference>
<feature type="transmembrane region" description="Helical" evidence="6">
    <location>
        <begin position="65"/>
        <end position="86"/>
    </location>
</feature>
<reference evidence="7 8" key="1">
    <citation type="submission" date="2017-03" db="EMBL/GenBank/DDBJ databases">
        <title>Lifting the veil on microbial sulfur biogeochemistry in mining wastewaters.</title>
        <authorList>
            <person name="Kantor R.S."/>
            <person name="Colenbrander Nelson T."/>
            <person name="Marshall S."/>
            <person name="Bennett D."/>
            <person name="Apte S."/>
            <person name="Camacho D."/>
            <person name="Thomas B.C."/>
            <person name="Warren L.A."/>
            <person name="Banfield J.F."/>
        </authorList>
    </citation>
    <scope>NUCLEOTIDE SEQUENCE [LARGE SCALE GENOMIC DNA]</scope>
    <source>
        <strain evidence="7">32-69-9</strain>
    </source>
</reference>
<evidence type="ECO:0000256" key="1">
    <source>
        <dbReference type="ARBA" id="ARBA00004141"/>
    </source>
</evidence>
<gene>
    <name evidence="7" type="ORF">B7Z01_01940</name>
</gene>
<dbReference type="EMBL" id="NCEB01000003">
    <property type="protein sequence ID" value="OYX35678.1"/>
    <property type="molecule type" value="Genomic_DNA"/>
</dbReference>
<feature type="transmembrane region" description="Helical" evidence="6">
    <location>
        <begin position="524"/>
        <end position="545"/>
    </location>
</feature>
<evidence type="ECO:0000313" key="7">
    <source>
        <dbReference type="EMBL" id="OYX35678.1"/>
    </source>
</evidence>
<feature type="transmembrane region" description="Helical" evidence="6">
    <location>
        <begin position="36"/>
        <end position="59"/>
    </location>
</feature>
<evidence type="ECO:0000256" key="3">
    <source>
        <dbReference type="ARBA" id="ARBA00022692"/>
    </source>
</evidence>
<evidence type="ECO:0000256" key="4">
    <source>
        <dbReference type="ARBA" id="ARBA00022989"/>
    </source>
</evidence>
<dbReference type="Proteomes" id="UP000215595">
    <property type="component" value="Unassembled WGS sequence"/>
</dbReference>
<dbReference type="InterPro" id="IPR004752">
    <property type="entry name" value="AmpG_permease/AT-1"/>
</dbReference>
<dbReference type="AlphaFoldDB" id="A0A258FUL5"/>
<feature type="transmembrane region" description="Helical" evidence="6">
    <location>
        <begin position="240"/>
        <end position="262"/>
    </location>
</feature>
<feature type="transmembrane region" description="Helical" evidence="6">
    <location>
        <begin position="493"/>
        <end position="512"/>
    </location>
</feature>
<feature type="transmembrane region" description="Helical" evidence="6">
    <location>
        <begin position="199"/>
        <end position="219"/>
    </location>
</feature>
<organism evidence="7 8">
    <name type="scientific">Brevundimonas subvibrioides</name>
    <dbReference type="NCBI Taxonomy" id="74313"/>
    <lineage>
        <taxon>Bacteria</taxon>
        <taxon>Pseudomonadati</taxon>
        <taxon>Pseudomonadota</taxon>
        <taxon>Alphaproteobacteria</taxon>
        <taxon>Caulobacterales</taxon>
        <taxon>Caulobacteraceae</taxon>
        <taxon>Brevundimonas</taxon>
    </lineage>
</organism>
<evidence type="ECO:0000313" key="8">
    <source>
        <dbReference type="Proteomes" id="UP000215595"/>
    </source>
</evidence>
<sequence length="560" mass="58248">MTTPTSSDPATEVAATDLKPKGLAVLKAAFRERRTLAMLLLGFSAGLPFAMLIGTLNAWLTEAQVSIATIGILSWIGLFGAFRFLWSPVVSWIPPVIGARFGRRRSWLLCLQVVIAISLGLVALSRPESGVLGPLALGAALGAFAFATQDIVIDAWRIEVADERVPIDLLSTIYQLGYRTAALAGGAGALLLAEAMGWPGVFATAGLLMGLGLIGTLIAPEPTPTSQASVARERRGSPTLRLAVLAATLLAWGWAAFMLIQFMVEALTVTPAPSARDFTATWGPWIVAATVILPAALAGLIVWKGRAATAAEGAAAPKLADTLYDAILAPLVELMGRLGWGAVVVLCLILTYRITDGVWGPFAFPFYMGTEGGALGHTNAEVALASKTFGVVMTIVGIALGGWALLAIGRMWSLLLGAILTSATNLLFVDLAQGAPNVGAFMSATGLYGLFGAFQIGEPLSRLMVVIAGENVAGGFAGAAFVAYLSALSNKTFGAVQFAVFISLALLIGTLGRGALGELVEAQGYAPMFIIAAWLGVAAIVFVLIEWVRLGLEARKAPAA</sequence>
<feature type="transmembrane region" description="Helical" evidence="6">
    <location>
        <begin position="388"/>
        <end position="407"/>
    </location>
</feature>
<dbReference type="Gene3D" id="1.20.1250.20">
    <property type="entry name" value="MFS general substrate transporter like domains"/>
    <property type="match status" value="1"/>
</dbReference>
<evidence type="ECO:0000256" key="2">
    <source>
        <dbReference type="ARBA" id="ARBA00022448"/>
    </source>
</evidence>
<comment type="subcellular location">
    <subcellularLocation>
        <location evidence="1">Membrane</location>
        <topology evidence="1">Multi-pass membrane protein</topology>
    </subcellularLocation>
</comment>
<evidence type="ECO:0000256" key="5">
    <source>
        <dbReference type="ARBA" id="ARBA00023136"/>
    </source>
</evidence>
<accession>A0A258FUL5</accession>
<feature type="transmembrane region" description="Helical" evidence="6">
    <location>
        <begin position="414"/>
        <end position="432"/>
    </location>
</feature>
<dbReference type="NCBIfam" id="TIGR00901">
    <property type="entry name" value="2A0125"/>
    <property type="match status" value="1"/>
</dbReference>
<keyword evidence="3 6" id="KW-0812">Transmembrane</keyword>
<keyword evidence="2" id="KW-0813">Transport</keyword>
<keyword evidence="5 6" id="KW-0472">Membrane</keyword>
<proteinExistence type="predicted"/>
<dbReference type="InterPro" id="IPR036259">
    <property type="entry name" value="MFS_trans_sf"/>
</dbReference>
<dbReference type="SUPFAM" id="SSF103473">
    <property type="entry name" value="MFS general substrate transporter"/>
    <property type="match status" value="1"/>
</dbReference>
<dbReference type="GO" id="GO:0016020">
    <property type="term" value="C:membrane"/>
    <property type="evidence" value="ECO:0007669"/>
    <property type="project" value="UniProtKB-SubCell"/>
</dbReference>
<feature type="transmembrane region" description="Helical" evidence="6">
    <location>
        <begin position="438"/>
        <end position="456"/>
    </location>
</feature>